<feature type="transmembrane region" description="Helical" evidence="8">
    <location>
        <begin position="260"/>
        <end position="280"/>
    </location>
</feature>
<proteinExistence type="predicted"/>
<keyword evidence="6 8" id="KW-0472">Membrane</keyword>
<keyword evidence="4 8" id="KW-0812">Transmembrane</keyword>
<feature type="transmembrane region" description="Helical" evidence="8">
    <location>
        <begin position="560"/>
        <end position="593"/>
    </location>
</feature>
<feature type="transmembrane region" description="Helical" evidence="8">
    <location>
        <begin position="172"/>
        <end position="193"/>
    </location>
</feature>
<feature type="transmembrane region" description="Helical" evidence="8">
    <location>
        <begin position="656"/>
        <end position="677"/>
    </location>
</feature>
<evidence type="ECO:0000256" key="3">
    <source>
        <dbReference type="ARBA" id="ARBA00022475"/>
    </source>
</evidence>
<evidence type="ECO:0000256" key="2">
    <source>
        <dbReference type="ARBA" id="ARBA00022448"/>
    </source>
</evidence>
<feature type="transmembrane region" description="Helical" evidence="8">
    <location>
        <begin position="362"/>
        <end position="381"/>
    </location>
</feature>
<feature type="region of interest" description="Disordered" evidence="7">
    <location>
        <begin position="395"/>
        <end position="433"/>
    </location>
</feature>
<evidence type="ECO:0000256" key="5">
    <source>
        <dbReference type="ARBA" id="ARBA00022989"/>
    </source>
</evidence>
<sequence>MDQNNSNSYYYDHARTPLRVGFSDRKIRSRSGSRVISHGTSNYSHGRITRAMNSNSNFNSNSNSNSRQQHRTERFRDEVVSDSSAMDSTTNNQRNDLSSSSVNTMSLPEPLDDDANINMSSDLSSNIGSNINNTNNNAFNSNTNTNNGNWKTQVLAGFNSLRNSPSELYKVYALKFLDSYSYFSFSIIFTLFLSDDFGFSDIEAGTIYGAWGAMITVYGFCTGFLVDNFGVSKSLKLGYGLSLLARCGIFATTSRSVLLFHMYATLPLGNCLGIPVLMTGVRRYTHERNRGFAFGIFYVVMNIAALVSGPTVDVMTIWYKGGGDGDAAATAAAENNGEGASDPGTDDSAAAVKEWSLSSYRAIILTGIIANVVAFCITFTVREIKVEDPAARVKTTSTNMNNTNDDSGGDSDSDSSNNTSRRRPSASIHNKGEQEVTAYSNNNNNNSNSNNIVNNIGNHGSNEVTAFQPKTGTPLEILREISKSPSFRRYLVVILIMLNVRQIFRHLDSTWPKYMIREFGPDVPKGTIYAINPTLIIILVPIVSAMTAHIDPLVMIHIGSYVSAASVFFLALSTTIWSSCFFVFVLSLGEAIWSPRLNDYTVSVSEEGREGTYMALSSAPLFLAKLPVGILSGVLLQKYCPETLQEGEVRRSRVMWLIIGLLTATSPVVLTCCWKYVSKKHRRPNASDEFGDGVAYTELQTTNTSAPTTTTTTRPADAPRTQII</sequence>
<feature type="compositionally biased region" description="Polar residues" evidence="7">
    <location>
        <begin position="30"/>
        <end position="44"/>
    </location>
</feature>
<dbReference type="AlphaFoldDB" id="A0A7S4EP25"/>
<keyword evidence="2" id="KW-0813">Transport</keyword>
<gene>
    <name evidence="9" type="ORF">PAUS00366_LOCUS19723</name>
</gene>
<dbReference type="InterPro" id="IPR036259">
    <property type="entry name" value="MFS_trans_sf"/>
</dbReference>
<feature type="compositionally biased region" description="Basic and acidic residues" evidence="7">
    <location>
        <begin position="70"/>
        <end position="79"/>
    </location>
</feature>
<feature type="region of interest" description="Disordered" evidence="7">
    <location>
        <begin position="24"/>
        <end position="106"/>
    </location>
</feature>
<keyword evidence="3" id="KW-1003">Cell membrane</keyword>
<name>A0A7S4EP25_9STRA</name>
<feature type="compositionally biased region" description="Polar residues" evidence="7">
    <location>
        <begin position="81"/>
        <end position="106"/>
    </location>
</feature>
<accession>A0A7S4EP25</accession>
<feature type="transmembrane region" description="Helical" evidence="8">
    <location>
        <begin position="613"/>
        <end position="636"/>
    </location>
</feature>
<evidence type="ECO:0000313" key="9">
    <source>
        <dbReference type="EMBL" id="CAE0726963.1"/>
    </source>
</evidence>
<evidence type="ECO:0000256" key="6">
    <source>
        <dbReference type="ARBA" id="ARBA00023136"/>
    </source>
</evidence>
<feature type="region of interest" description="Disordered" evidence="7">
    <location>
        <begin position="703"/>
        <end position="724"/>
    </location>
</feature>
<evidence type="ECO:0000256" key="4">
    <source>
        <dbReference type="ARBA" id="ARBA00022692"/>
    </source>
</evidence>
<feature type="transmembrane region" description="Helical" evidence="8">
    <location>
        <begin position="292"/>
        <end position="312"/>
    </location>
</feature>
<protein>
    <recommendedName>
        <fullName evidence="10">Major facilitator superfamily (MFS) profile domain-containing protein</fullName>
    </recommendedName>
</protein>
<feature type="compositionally biased region" description="Low complexity" evidence="7">
    <location>
        <begin position="395"/>
        <end position="406"/>
    </location>
</feature>
<feature type="transmembrane region" description="Helical" evidence="8">
    <location>
        <begin position="205"/>
        <end position="225"/>
    </location>
</feature>
<dbReference type="GO" id="GO:0005886">
    <property type="term" value="C:plasma membrane"/>
    <property type="evidence" value="ECO:0007669"/>
    <property type="project" value="UniProtKB-SubCell"/>
</dbReference>
<evidence type="ECO:0000256" key="1">
    <source>
        <dbReference type="ARBA" id="ARBA00004651"/>
    </source>
</evidence>
<dbReference type="EMBL" id="HBIX01029333">
    <property type="protein sequence ID" value="CAE0726963.1"/>
    <property type="molecule type" value="Transcribed_RNA"/>
</dbReference>
<dbReference type="PANTHER" id="PTHR23517">
    <property type="entry name" value="RESISTANCE PROTEIN MDTM, PUTATIVE-RELATED-RELATED"/>
    <property type="match status" value="1"/>
</dbReference>
<feature type="compositionally biased region" description="Low complexity" evidence="7">
    <location>
        <begin position="53"/>
        <end position="66"/>
    </location>
</feature>
<feature type="transmembrane region" description="Helical" evidence="8">
    <location>
        <begin position="237"/>
        <end position="254"/>
    </location>
</feature>
<evidence type="ECO:0000256" key="8">
    <source>
        <dbReference type="SAM" id="Phobius"/>
    </source>
</evidence>
<dbReference type="InterPro" id="IPR050171">
    <property type="entry name" value="MFS_Transporters"/>
</dbReference>
<evidence type="ECO:0000256" key="7">
    <source>
        <dbReference type="SAM" id="MobiDB-lite"/>
    </source>
</evidence>
<reference evidence="9" key="1">
    <citation type="submission" date="2021-01" db="EMBL/GenBank/DDBJ databases">
        <authorList>
            <person name="Corre E."/>
            <person name="Pelletier E."/>
            <person name="Niang G."/>
            <person name="Scheremetjew M."/>
            <person name="Finn R."/>
            <person name="Kale V."/>
            <person name="Holt S."/>
            <person name="Cochrane G."/>
            <person name="Meng A."/>
            <person name="Brown T."/>
            <person name="Cohen L."/>
        </authorList>
    </citation>
    <scope>NUCLEOTIDE SEQUENCE</scope>
    <source>
        <strain evidence="9">10249 10 AB</strain>
    </source>
</reference>
<comment type="subcellular location">
    <subcellularLocation>
        <location evidence="1">Cell membrane</location>
        <topology evidence="1">Multi-pass membrane protein</topology>
    </subcellularLocation>
</comment>
<keyword evidence="5 8" id="KW-1133">Transmembrane helix</keyword>
<dbReference type="PANTHER" id="PTHR23517:SF3">
    <property type="entry name" value="INTEGRAL MEMBRANE TRANSPORT PROTEIN"/>
    <property type="match status" value="1"/>
</dbReference>
<dbReference type="Pfam" id="PF07690">
    <property type="entry name" value="MFS_1"/>
    <property type="match status" value="1"/>
</dbReference>
<feature type="transmembrane region" description="Helical" evidence="8">
    <location>
        <begin position="527"/>
        <end position="548"/>
    </location>
</feature>
<dbReference type="Gene3D" id="1.20.1250.20">
    <property type="entry name" value="MFS general substrate transporter like domains"/>
    <property type="match status" value="1"/>
</dbReference>
<dbReference type="SUPFAM" id="SSF103473">
    <property type="entry name" value="MFS general substrate transporter"/>
    <property type="match status" value="1"/>
</dbReference>
<organism evidence="9">
    <name type="scientific">Pseudo-nitzschia australis</name>
    <dbReference type="NCBI Taxonomy" id="44445"/>
    <lineage>
        <taxon>Eukaryota</taxon>
        <taxon>Sar</taxon>
        <taxon>Stramenopiles</taxon>
        <taxon>Ochrophyta</taxon>
        <taxon>Bacillariophyta</taxon>
        <taxon>Bacillariophyceae</taxon>
        <taxon>Bacillariophycidae</taxon>
        <taxon>Bacillariales</taxon>
        <taxon>Bacillariaceae</taxon>
        <taxon>Pseudo-nitzschia</taxon>
    </lineage>
</organism>
<dbReference type="InterPro" id="IPR011701">
    <property type="entry name" value="MFS"/>
</dbReference>
<dbReference type="GO" id="GO:0022857">
    <property type="term" value="F:transmembrane transporter activity"/>
    <property type="evidence" value="ECO:0007669"/>
    <property type="project" value="InterPro"/>
</dbReference>
<evidence type="ECO:0008006" key="10">
    <source>
        <dbReference type="Google" id="ProtNLM"/>
    </source>
</evidence>